<dbReference type="OrthoDB" id="408631at2759"/>
<dbReference type="OMA" id="HYFWTNF"/>
<dbReference type="GO" id="GO:0016787">
    <property type="term" value="F:hydrolase activity"/>
    <property type="evidence" value="ECO:0007669"/>
    <property type="project" value="UniProtKB-KW"/>
</dbReference>
<evidence type="ECO:0000259" key="2">
    <source>
        <dbReference type="Pfam" id="PF07859"/>
    </source>
</evidence>
<dbReference type="InterPro" id="IPR029058">
    <property type="entry name" value="AB_hydrolase_fold"/>
</dbReference>
<dbReference type="Proteomes" id="UP000001745">
    <property type="component" value="Unassembled WGS sequence"/>
</dbReference>
<reference evidence="4" key="1">
    <citation type="journal article" date="2015" name="Genome Announc.">
        <title>Genome sequence of the AIDS-associated pathogen Penicillium marneffei (ATCC18224) and its near taxonomic relative Talaromyces stipitatus (ATCC10500).</title>
        <authorList>
            <person name="Nierman W.C."/>
            <person name="Fedorova-Abrams N.D."/>
            <person name="Andrianopoulos A."/>
        </authorList>
    </citation>
    <scope>NUCLEOTIDE SEQUENCE [LARGE SCALE GENOMIC DNA]</scope>
    <source>
        <strain evidence="4">ATCC 10500 / CBS 375.48 / QM 6759 / NRRL 1006</strain>
    </source>
</reference>
<feature type="domain" description="Alpha/beta hydrolase fold-3" evidence="2">
    <location>
        <begin position="93"/>
        <end position="318"/>
    </location>
</feature>
<organism evidence="3 4">
    <name type="scientific">Talaromyces stipitatus (strain ATCC 10500 / CBS 375.48 / QM 6759 / NRRL 1006)</name>
    <name type="common">Penicillium stipitatum</name>
    <dbReference type="NCBI Taxonomy" id="441959"/>
    <lineage>
        <taxon>Eukaryota</taxon>
        <taxon>Fungi</taxon>
        <taxon>Dikarya</taxon>
        <taxon>Ascomycota</taxon>
        <taxon>Pezizomycotina</taxon>
        <taxon>Eurotiomycetes</taxon>
        <taxon>Eurotiomycetidae</taxon>
        <taxon>Eurotiales</taxon>
        <taxon>Trichocomaceae</taxon>
        <taxon>Talaromyces</taxon>
        <taxon>Talaromyces sect. Talaromyces</taxon>
    </lineage>
</organism>
<dbReference type="RefSeq" id="XP_002485136.1">
    <property type="nucleotide sequence ID" value="XM_002485091.1"/>
</dbReference>
<accession>B8MJI3</accession>
<name>B8MJI3_TALSN</name>
<protein>
    <recommendedName>
        <fullName evidence="2">Alpha/beta hydrolase fold-3 domain-containing protein</fullName>
    </recommendedName>
</protein>
<dbReference type="InterPro" id="IPR050300">
    <property type="entry name" value="GDXG_lipolytic_enzyme"/>
</dbReference>
<dbReference type="InterPro" id="IPR013094">
    <property type="entry name" value="AB_hydrolase_3"/>
</dbReference>
<dbReference type="Pfam" id="PF07859">
    <property type="entry name" value="Abhydrolase_3"/>
    <property type="match status" value="1"/>
</dbReference>
<dbReference type="PANTHER" id="PTHR48081">
    <property type="entry name" value="AB HYDROLASE SUPERFAMILY PROTEIN C4A8.06C"/>
    <property type="match status" value="1"/>
</dbReference>
<keyword evidence="4" id="KW-1185">Reference proteome</keyword>
<gene>
    <name evidence="3" type="ORF">TSTA_046370</name>
</gene>
<sequence>MEFTREERLKLADIDPELAETLKNIIIPKPDPRVDPAKIIAGIREYMKSQHKPADPDSGVVEYDIFYPARDGHQLRARVFRPANPQDKASPLVVYYHGGGWTIGFPEDTAPACRNLVQTLGVVCLAPSYRQGPEDPFPAGINDAWDGLQWIALHAESKISVAAVSLSSGFVIGGSSAGASMAAILAHLARDEGLAKPITGCFLLAPMTLPPETLQNFPEDWKHKDSYLSRTQEACKQDPILTPELDKIFRESAAGDTQSPMFVPYIWPTGHANLPRTYLQVCGMDILRDEVLIYEQTLREHGNETRLDIYPGMPHIFYNTFGMLTQGRKAKKDFEEGLKWLLR</sequence>
<dbReference type="eggNOG" id="KOG1515">
    <property type="taxonomic scope" value="Eukaryota"/>
</dbReference>
<keyword evidence="1" id="KW-0378">Hydrolase</keyword>
<dbReference type="SUPFAM" id="SSF53474">
    <property type="entry name" value="alpha/beta-Hydrolases"/>
    <property type="match status" value="1"/>
</dbReference>
<dbReference type="GeneID" id="8099548"/>
<evidence type="ECO:0000256" key="1">
    <source>
        <dbReference type="ARBA" id="ARBA00022801"/>
    </source>
</evidence>
<dbReference type="HOGENOM" id="CLU_012494_6_3_1"/>
<dbReference type="PhylomeDB" id="B8MJI3"/>
<evidence type="ECO:0000313" key="4">
    <source>
        <dbReference type="Proteomes" id="UP000001745"/>
    </source>
</evidence>
<dbReference type="EMBL" id="EQ962657">
    <property type="protein sequence ID" value="EED15183.1"/>
    <property type="molecule type" value="Genomic_DNA"/>
</dbReference>
<dbReference type="PANTHER" id="PTHR48081:SF8">
    <property type="entry name" value="ALPHA_BETA HYDROLASE FOLD-3 DOMAIN-CONTAINING PROTEIN-RELATED"/>
    <property type="match status" value="1"/>
</dbReference>
<dbReference type="STRING" id="441959.B8MJI3"/>
<dbReference type="InParanoid" id="B8MJI3"/>
<proteinExistence type="predicted"/>
<dbReference type="VEuPathDB" id="FungiDB:TSTA_046370"/>
<dbReference type="Gene3D" id="3.40.50.1820">
    <property type="entry name" value="alpha/beta hydrolase"/>
    <property type="match status" value="1"/>
</dbReference>
<evidence type="ECO:0000313" key="3">
    <source>
        <dbReference type="EMBL" id="EED15183.1"/>
    </source>
</evidence>
<dbReference type="AlphaFoldDB" id="B8MJI3"/>